<keyword evidence="2" id="KW-1185">Reference proteome</keyword>
<dbReference type="AlphaFoldDB" id="A0A139IVQ5"/>
<proteinExistence type="predicted"/>
<dbReference type="OrthoDB" id="120976at2759"/>
<accession>A0A139IVQ5</accession>
<evidence type="ECO:0000313" key="2">
    <source>
        <dbReference type="Proteomes" id="UP000073492"/>
    </source>
</evidence>
<gene>
    <name evidence="1" type="ORF">AC579_8215</name>
</gene>
<dbReference type="InterPro" id="IPR036291">
    <property type="entry name" value="NAD(P)-bd_dom_sf"/>
</dbReference>
<organism evidence="1 2">
    <name type="scientific">Pseudocercospora musae</name>
    <dbReference type="NCBI Taxonomy" id="113226"/>
    <lineage>
        <taxon>Eukaryota</taxon>
        <taxon>Fungi</taxon>
        <taxon>Dikarya</taxon>
        <taxon>Ascomycota</taxon>
        <taxon>Pezizomycotina</taxon>
        <taxon>Dothideomycetes</taxon>
        <taxon>Dothideomycetidae</taxon>
        <taxon>Mycosphaerellales</taxon>
        <taxon>Mycosphaerellaceae</taxon>
        <taxon>Pseudocercospora</taxon>
    </lineage>
</organism>
<dbReference type="Proteomes" id="UP000073492">
    <property type="component" value="Unassembled WGS sequence"/>
</dbReference>
<dbReference type="Gene3D" id="3.90.180.10">
    <property type="entry name" value="Medium-chain alcohol dehydrogenases, catalytic domain"/>
    <property type="match status" value="1"/>
</dbReference>
<evidence type="ECO:0000313" key="1">
    <source>
        <dbReference type="EMBL" id="KXT18829.1"/>
    </source>
</evidence>
<evidence type="ECO:0008006" key="3">
    <source>
        <dbReference type="Google" id="ProtNLM"/>
    </source>
</evidence>
<dbReference type="EMBL" id="LFZO01000003">
    <property type="protein sequence ID" value="KXT18829.1"/>
    <property type="molecule type" value="Genomic_DNA"/>
</dbReference>
<protein>
    <recommendedName>
        <fullName evidence="3">Enoyl reductase (ER) domain-containing protein</fullName>
    </recommendedName>
</protein>
<dbReference type="SUPFAM" id="SSF51735">
    <property type="entry name" value="NAD(P)-binding Rossmann-fold domains"/>
    <property type="match status" value="1"/>
</dbReference>
<reference evidence="1 2" key="1">
    <citation type="submission" date="2015-07" db="EMBL/GenBank/DDBJ databases">
        <title>Comparative genomics of the Sigatoka disease complex on banana suggests a link between parallel evolutionary changes in Pseudocercospora fijiensis and Pseudocercospora eumusae and increased virulence on the banana host.</title>
        <authorList>
            <person name="Chang T.-C."/>
            <person name="Salvucci A."/>
            <person name="Crous P.W."/>
            <person name="Stergiopoulos I."/>
        </authorList>
    </citation>
    <scope>NUCLEOTIDE SEQUENCE [LARGE SCALE GENOMIC DNA]</scope>
    <source>
        <strain evidence="1 2">CBS 116634</strain>
    </source>
</reference>
<comment type="caution">
    <text evidence="1">The sequence shown here is derived from an EMBL/GenBank/DDBJ whole genome shotgun (WGS) entry which is preliminary data.</text>
</comment>
<sequence length="344" mass="36792">MEQIVTLKDYAAAPTAMEDIERTAKPSMLDLQDAVLPYDDLLNPHSPTTLDITAAPHDELLMEFSSAASASNTAANFVSLTKGPDLFAFPLSVGIAVSGILVNDATTLTEPFLPGDHILACLLPPKPVLLSAHSDKLRLRIQTNAALEIPDTMLPEQATSYMTSLLVAASILKEQLHIPIVRTPSASPDPAAESGIGTYNNKRILIVGGQTSLGAAMTQLLRRSLPDTKILVTSSISSSRSDLAQRTDQLVQLGASYAVDGEIEEVDVVLPPSVDIIINCVPATRVRKEILGLLEGLQKFVDVSGMDVEDAVTSFIELEPDCVTTLHEELMRAANVFAGIEEPC</sequence>
<dbReference type="Gene3D" id="3.40.50.720">
    <property type="entry name" value="NAD(P)-binding Rossmann-like Domain"/>
    <property type="match status" value="1"/>
</dbReference>
<name>A0A139IVQ5_9PEZI</name>